<dbReference type="EMBL" id="JXAL01000024">
    <property type="protein sequence ID" value="KIL35176.1"/>
    <property type="molecule type" value="Genomic_DNA"/>
</dbReference>
<evidence type="ECO:0000313" key="2">
    <source>
        <dbReference type="Proteomes" id="UP000054526"/>
    </source>
</evidence>
<name>A0ABR5A296_9BACL</name>
<protein>
    <recommendedName>
        <fullName evidence="3">Tachylectin 2 domain-containing protein</fullName>
    </recommendedName>
</protein>
<reference evidence="1 2" key="1">
    <citation type="submission" date="2014-12" db="EMBL/GenBank/DDBJ databases">
        <title>Draft genome sequence of Cohnella kolymensis strain B-2846.</title>
        <authorList>
            <person name="Karlyshev A.V."/>
            <person name="Kudryashova E.B."/>
        </authorList>
    </citation>
    <scope>NUCLEOTIDE SEQUENCE [LARGE SCALE GENOMIC DNA]</scope>
    <source>
        <strain evidence="1 2">VKM B-2846</strain>
    </source>
</reference>
<dbReference type="Proteomes" id="UP000054526">
    <property type="component" value="Unassembled WGS sequence"/>
</dbReference>
<accession>A0ABR5A296</accession>
<organism evidence="1 2">
    <name type="scientific">Cohnella kolymensis</name>
    <dbReference type="NCBI Taxonomy" id="1590652"/>
    <lineage>
        <taxon>Bacteria</taxon>
        <taxon>Bacillati</taxon>
        <taxon>Bacillota</taxon>
        <taxon>Bacilli</taxon>
        <taxon>Bacillales</taxon>
        <taxon>Paenibacillaceae</taxon>
        <taxon>Cohnella</taxon>
    </lineage>
</organism>
<sequence>MASGDILRLGVGDDYISFPSKVAGYMPVAPGANAEFGWTTDGTRFIYYADKNEGVNSFRRYDVTNPNAGWVTLAPLPAVGAYGLALKYADGFIYYVGASNQGFYRYEIAANTWSAALANLLVAQNNGCNLLWDGSDTIYAWLTGTSFTKYSISGNVWTALQGPTPSVSGGANMVYDGDDTIYYQSGGSASNPVYAYSISRNVHSAMPGSTSGVGSVYFPGGRYIYRLSTPGASDVLVIDRYTGTVNTAYNVTIGMANNYVTRVLCMQDGSVYTKLAAGTGFFKNNKAFKPTPKSLILS</sequence>
<dbReference type="Gene3D" id="2.120.10.80">
    <property type="entry name" value="Kelch-type beta propeller"/>
    <property type="match status" value="1"/>
</dbReference>
<gene>
    <name evidence="1" type="ORF">SD71_16260</name>
</gene>
<dbReference type="RefSeq" id="WP_041065310.1">
    <property type="nucleotide sequence ID" value="NZ_JXAL01000024.1"/>
</dbReference>
<comment type="caution">
    <text evidence="1">The sequence shown here is derived from an EMBL/GenBank/DDBJ whole genome shotgun (WGS) entry which is preliminary data.</text>
</comment>
<dbReference type="SUPFAM" id="SSF50965">
    <property type="entry name" value="Galactose oxidase, central domain"/>
    <property type="match status" value="1"/>
</dbReference>
<evidence type="ECO:0000313" key="1">
    <source>
        <dbReference type="EMBL" id="KIL35176.1"/>
    </source>
</evidence>
<keyword evidence="2" id="KW-1185">Reference proteome</keyword>
<dbReference type="InterPro" id="IPR011043">
    <property type="entry name" value="Gal_Oxase/kelch_b-propeller"/>
</dbReference>
<dbReference type="InterPro" id="IPR015915">
    <property type="entry name" value="Kelch-typ_b-propeller"/>
</dbReference>
<evidence type="ECO:0008006" key="3">
    <source>
        <dbReference type="Google" id="ProtNLM"/>
    </source>
</evidence>
<proteinExistence type="predicted"/>